<gene>
    <name evidence="2" type="ORF">DUNSADRAFT_8633</name>
</gene>
<evidence type="ECO:0008006" key="4">
    <source>
        <dbReference type="Google" id="ProtNLM"/>
    </source>
</evidence>
<feature type="compositionally biased region" description="Polar residues" evidence="1">
    <location>
        <begin position="373"/>
        <end position="415"/>
    </location>
</feature>
<dbReference type="EMBL" id="MU069466">
    <property type="protein sequence ID" value="KAF5842233.1"/>
    <property type="molecule type" value="Genomic_DNA"/>
</dbReference>
<organism evidence="2 3">
    <name type="scientific">Dunaliella salina</name>
    <name type="common">Green alga</name>
    <name type="synonym">Protococcus salinus</name>
    <dbReference type="NCBI Taxonomy" id="3046"/>
    <lineage>
        <taxon>Eukaryota</taxon>
        <taxon>Viridiplantae</taxon>
        <taxon>Chlorophyta</taxon>
        <taxon>core chlorophytes</taxon>
        <taxon>Chlorophyceae</taxon>
        <taxon>CS clade</taxon>
        <taxon>Chlamydomonadales</taxon>
        <taxon>Dunaliellaceae</taxon>
        <taxon>Dunaliella</taxon>
    </lineage>
</organism>
<reference evidence="2" key="1">
    <citation type="submission" date="2017-08" db="EMBL/GenBank/DDBJ databases">
        <authorList>
            <person name="Polle J.E."/>
            <person name="Barry K."/>
            <person name="Cushman J."/>
            <person name="Schmutz J."/>
            <person name="Tran D."/>
            <person name="Hathwaick L.T."/>
            <person name="Yim W.C."/>
            <person name="Jenkins J."/>
            <person name="Mckie-Krisberg Z.M."/>
            <person name="Prochnik S."/>
            <person name="Lindquist E."/>
            <person name="Dockter R.B."/>
            <person name="Adam C."/>
            <person name="Molina H."/>
            <person name="Bunkerborg J."/>
            <person name="Jin E."/>
            <person name="Buchheim M."/>
            <person name="Magnuson J."/>
        </authorList>
    </citation>
    <scope>NUCLEOTIDE SEQUENCE</scope>
    <source>
        <strain evidence="2">CCAP 19/18</strain>
    </source>
</reference>
<protein>
    <recommendedName>
        <fullName evidence="4">Flagellar associated protein</fullName>
    </recommendedName>
</protein>
<feature type="region of interest" description="Disordered" evidence="1">
    <location>
        <begin position="565"/>
        <end position="599"/>
    </location>
</feature>
<accession>A0ABQ7H5V7</accession>
<feature type="compositionally biased region" description="Polar residues" evidence="1">
    <location>
        <begin position="515"/>
        <end position="525"/>
    </location>
</feature>
<dbReference type="Proteomes" id="UP000815325">
    <property type="component" value="Unassembled WGS sequence"/>
</dbReference>
<feature type="region of interest" description="Disordered" evidence="1">
    <location>
        <begin position="506"/>
        <end position="539"/>
    </location>
</feature>
<comment type="caution">
    <text evidence="2">The sequence shown here is derived from an EMBL/GenBank/DDBJ whole genome shotgun (WGS) entry which is preliminary data.</text>
</comment>
<proteinExistence type="predicted"/>
<evidence type="ECO:0000256" key="1">
    <source>
        <dbReference type="SAM" id="MobiDB-lite"/>
    </source>
</evidence>
<feature type="region of interest" description="Disordered" evidence="1">
    <location>
        <begin position="285"/>
        <end position="433"/>
    </location>
</feature>
<feature type="compositionally biased region" description="Basic and acidic residues" evidence="1">
    <location>
        <begin position="301"/>
        <end position="320"/>
    </location>
</feature>
<name>A0ABQ7H5V7_DUNSA</name>
<evidence type="ECO:0000313" key="2">
    <source>
        <dbReference type="EMBL" id="KAF5842233.1"/>
    </source>
</evidence>
<keyword evidence="3" id="KW-1185">Reference proteome</keyword>
<evidence type="ECO:0000313" key="3">
    <source>
        <dbReference type="Proteomes" id="UP000815325"/>
    </source>
</evidence>
<sequence>MAQEVDPPVFVNPWDLKELGKKRDCLQVDPDLFKPVPAISKAGFSTATMFGRHNAGNRPARKLDGEITVQSLRPNYHGTRDLTIKDYARLFDKYYDAAHGSRIDRMVAKSKMTQDPRLDASIDAEIERRASREPRAKYLSAALADKYDVPTAANAGARPRPPQILGLAMVPGGSSGGHLPPELLASQQDTHSSARVMEMAQTLAESDKYRNQQAEIQAKSKADARRAYVMRAAAPMPASQVFRTTTRDQAELSANRIGQRGADTPGPGRYNVQWQYWDKSPTTALIGTPCYKDQPTPQKQRRAEWEAERQRQLQEKERFGGKWRPASAAAQHSTAGSPSLGGATPGKQPRPQTAAIMHWQGGGGLQRQASGGPQRQASGGLQRQASGGLQRQVSGGLQRQASGGLQRQASGTSSFKAVPRPSPAKTGGSSGSHLGLKYFREGIDDVQRRSAQLVLPFSRQTERPNMLRATGSTTSALGPGTYIKGEQPTSLTGRHVEAGHKGIKHTPSFAKMTSRPGSAPTSSAQPHPLQGGPVPPVPEAEVQGALLNMFGDELNPSELISVQEVQAHTQPDHTRFTSPPSSPQHQQQSPRGATSLGPEHLARYSSTGLAKAIPGGSFSRTTRAQEVQAMRAASDGKIIPPASAPLQKIRPMQAVDVVYEAPDPTVEGSHPRAPAWKLPPNRVAASRQWISAAALAYV</sequence>